<evidence type="ECO:0000256" key="20">
    <source>
        <dbReference type="SAM" id="MobiDB-lite"/>
    </source>
</evidence>
<dbReference type="InterPro" id="IPR036855">
    <property type="entry name" value="Znf_CCCH_sf"/>
</dbReference>
<dbReference type="GO" id="GO:0003723">
    <property type="term" value="F:RNA binding"/>
    <property type="evidence" value="ECO:0007669"/>
    <property type="project" value="TreeGrafter"/>
</dbReference>
<keyword evidence="23" id="KW-1185">Reference proteome</keyword>
<evidence type="ECO:0000256" key="7">
    <source>
        <dbReference type="ARBA" id="ARBA00022737"/>
    </source>
</evidence>
<evidence type="ECO:0000256" key="1">
    <source>
        <dbReference type="ARBA" id="ARBA00001917"/>
    </source>
</evidence>
<dbReference type="EC" id="1.3.1.-" evidence="19"/>
<evidence type="ECO:0000256" key="17">
    <source>
        <dbReference type="ARBA" id="ARBA00049513"/>
    </source>
</evidence>
<dbReference type="Pfam" id="PF25585">
    <property type="entry name" value="zf-CCCH_DUS3L"/>
    <property type="match status" value="1"/>
</dbReference>
<feature type="zinc finger region" description="C3H1-type" evidence="18">
    <location>
        <begin position="115"/>
        <end position="140"/>
    </location>
</feature>
<evidence type="ECO:0000256" key="11">
    <source>
        <dbReference type="ARBA" id="ARBA00023002"/>
    </source>
</evidence>
<keyword evidence="11 19" id="KW-0560">Oxidoreductase</keyword>
<name>A0A7M5V4U9_9CNID</name>
<accession>A0A7M5V4U9</accession>
<dbReference type="Pfam" id="PF00642">
    <property type="entry name" value="zf-CCCH"/>
    <property type="match status" value="1"/>
</dbReference>
<evidence type="ECO:0000259" key="21">
    <source>
        <dbReference type="PROSITE" id="PS50103"/>
    </source>
</evidence>
<keyword evidence="6 18" id="KW-0479">Metal-binding</keyword>
<evidence type="ECO:0000256" key="2">
    <source>
        <dbReference type="ARBA" id="ARBA00022630"/>
    </source>
</evidence>
<evidence type="ECO:0000313" key="22">
    <source>
        <dbReference type="EnsemblMetazoa" id="CLYHEMP006131.1"/>
    </source>
</evidence>
<dbReference type="CDD" id="cd02801">
    <property type="entry name" value="DUS_like_FMN"/>
    <property type="match status" value="1"/>
</dbReference>
<evidence type="ECO:0000256" key="5">
    <source>
        <dbReference type="ARBA" id="ARBA00022694"/>
    </source>
</evidence>
<evidence type="ECO:0000256" key="6">
    <source>
        <dbReference type="ARBA" id="ARBA00022723"/>
    </source>
</evidence>
<dbReference type="GeneID" id="136813371"/>
<dbReference type="Pfam" id="PF01207">
    <property type="entry name" value="Dus"/>
    <property type="match status" value="1"/>
</dbReference>
<dbReference type="GO" id="GO:0006397">
    <property type="term" value="P:mRNA processing"/>
    <property type="evidence" value="ECO:0007669"/>
    <property type="project" value="UniProtKB-KW"/>
</dbReference>
<comment type="catalytic activity">
    <reaction evidence="14">
        <text>5,6-dihydrouridine(47) in tRNA + NAD(+) = uridine(47) in tRNA + NADH + H(+)</text>
        <dbReference type="Rhea" id="RHEA:53364"/>
        <dbReference type="Rhea" id="RHEA-COMP:13539"/>
        <dbReference type="Rhea" id="RHEA-COMP:13540"/>
        <dbReference type="ChEBI" id="CHEBI:15378"/>
        <dbReference type="ChEBI" id="CHEBI:57540"/>
        <dbReference type="ChEBI" id="CHEBI:57945"/>
        <dbReference type="ChEBI" id="CHEBI:65315"/>
        <dbReference type="ChEBI" id="CHEBI:74443"/>
        <dbReference type="EC" id="1.3.1.89"/>
    </reaction>
    <physiologicalReaction direction="right-to-left" evidence="14">
        <dbReference type="Rhea" id="RHEA:53366"/>
    </physiologicalReaction>
</comment>
<dbReference type="Gene3D" id="3.20.20.70">
    <property type="entry name" value="Aldolase class I"/>
    <property type="match status" value="1"/>
</dbReference>
<feature type="compositionally biased region" description="Basic and acidic residues" evidence="20">
    <location>
        <begin position="18"/>
        <end position="43"/>
    </location>
</feature>
<keyword evidence="4" id="KW-0507">mRNA processing</keyword>
<evidence type="ECO:0000256" key="14">
    <source>
        <dbReference type="ARBA" id="ARBA00048266"/>
    </source>
</evidence>
<comment type="catalytic activity">
    <reaction evidence="16">
        <text>a 5,6-dihydrouridine in mRNA + NADP(+) = a uridine in mRNA + NADPH + H(+)</text>
        <dbReference type="Rhea" id="RHEA:69855"/>
        <dbReference type="Rhea" id="RHEA-COMP:14658"/>
        <dbReference type="Rhea" id="RHEA-COMP:17789"/>
        <dbReference type="ChEBI" id="CHEBI:15378"/>
        <dbReference type="ChEBI" id="CHEBI:57783"/>
        <dbReference type="ChEBI" id="CHEBI:58349"/>
        <dbReference type="ChEBI" id="CHEBI:65315"/>
        <dbReference type="ChEBI" id="CHEBI:74443"/>
    </reaction>
    <physiologicalReaction direction="right-to-left" evidence="16">
        <dbReference type="Rhea" id="RHEA:69857"/>
    </physiologicalReaction>
</comment>
<evidence type="ECO:0000256" key="15">
    <source>
        <dbReference type="ARBA" id="ARBA00048342"/>
    </source>
</evidence>
<keyword evidence="7" id="KW-0677">Repeat</keyword>
<sequence length="623" mass="71233">MRPGEAAIKQEYLVMLDEQPKQKEPPAQKESEVPEENHGKENESESASTEPPPPKKQKTKGQNKARPRTVPKVASEFRICPNVHRGTVCQYGDKCKFMHDVREYMEKKPKDIGEECINFQLTGKCKYGVECRYAKSHLTENYENIVVEEKYKEYLENYSEKDQNVLTRDLMNILRKKKFKYEKTSQYLKKMALVDSRPSRGEDGQQNTKNEMPGVPENVLNNNENTTVSKSQNHIPEKVTSQPEEATPSPATTVGCVTDEDVIKLRQCEKKKVDFKDKLYLAPLTTVGNLPYRRVCKRLGVDITCGEMAMSTNLLQGGQGEWALLRRHPSEDVFGVQICGGYPDSMSKVAELINAECNVDFIDINMGCPIDLVFKKGEGSALMGRLSKLEKVVRGMVEVSDIPITIKMRTGIYENKNTAHKVVPMIKEWGVGAMALHGRTREQRYTKAADWEYINQCAQLSDPIPFFGNGDILSFEDANLHRENTHVSGLMIARGALIKPWIFTEIKEQRHWDISSHERFEILREYTNFGLEHWGSDHKGVENTRRFLLEWLSFLHRYIPVGVLEQPPQKINQRPPAYVGRDDMETMLASRNANDWVKLSEMLLGPVPDNFIFLPKHKANSYS</sequence>
<evidence type="ECO:0000256" key="3">
    <source>
        <dbReference type="ARBA" id="ARBA00022643"/>
    </source>
</evidence>
<keyword evidence="2 19" id="KW-0285">Flavoprotein</keyword>
<evidence type="ECO:0000256" key="19">
    <source>
        <dbReference type="RuleBase" id="RU291113"/>
    </source>
</evidence>
<feature type="zinc finger region" description="C3H1-type" evidence="18">
    <location>
        <begin position="74"/>
        <end position="102"/>
    </location>
</feature>
<dbReference type="Gene3D" id="4.10.1000.10">
    <property type="entry name" value="Zinc finger, CCCH-type"/>
    <property type="match status" value="1"/>
</dbReference>
<keyword evidence="8 18" id="KW-0863">Zinc-finger</keyword>
<reference evidence="22" key="1">
    <citation type="submission" date="2021-01" db="UniProtKB">
        <authorList>
            <consortium name="EnsemblMetazoa"/>
        </authorList>
    </citation>
    <scope>IDENTIFICATION</scope>
</reference>
<dbReference type="InterPro" id="IPR035587">
    <property type="entry name" value="DUS-like_FMN-bd"/>
</dbReference>
<evidence type="ECO:0000256" key="9">
    <source>
        <dbReference type="ARBA" id="ARBA00022833"/>
    </source>
</evidence>
<protein>
    <recommendedName>
        <fullName evidence="19">tRNA-dihydrouridine(47) synthase [NAD(P)(+)]</fullName>
        <ecNumber evidence="19">1.3.1.-</ecNumber>
    </recommendedName>
    <alternativeName>
        <fullName evidence="19">tRNA-dihydrouridine synthase 3</fullName>
    </alternativeName>
</protein>
<dbReference type="Proteomes" id="UP000594262">
    <property type="component" value="Unplaced"/>
</dbReference>
<dbReference type="SUPFAM" id="SSF90229">
    <property type="entry name" value="CCCH zinc finger"/>
    <property type="match status" value="1"/>
</dbReference>
<keyword evidence="12" id="KW-0520">NAD</keyword>
<comment type="catalytic activity">
    <reaction evidence="15">
        <text>a 5,6-dihydrouridine in mRNA + NAD(+) = a uridine in mRNA + NADH + H(+)</text>
        <dbReference type="Rhea" id="RHEA:69851"/>
        <dbReference type="Rhea" id="RHEA-COMP:14658"/>
        <dbReference type="Rhea" id="RHEA-COMP:17789"/>
        <dbReference type="ChEBI" id="CHEBI:15378"/>
        <dbReference type="ChEBI" id="CHEBI:57540"/>
        <dbReference type="ChEBI" id="CHEBI:57945"/>
        <dbReference type="ChEBI" id="CHEBI:65315"/>
        <dbReference type="ChEBI" id="CHEBI:74443"/>
    </reaction>
    <physiologicalReaction direction="right-to-left" evidence="15">
        <dbReference type="Rhea" id="RHEA:69853"/>
    </physiologicalReaction>
</comment>
<dbReference type="RefSeq" id="XP_066925984.1">
    <property type="nucleotide sequence ID" value="XM_067069883.1"/>
</dbReference>
<feature type="compositionally biased region" description="Basic residues" evidence="20">
    <location>
        <begin position="55"/>
        <end position="69"/>
    </location>
</feature>
<dbReference type="EnsemblMetazoa" id="CLYHEMT006131.1">
    <property type="protein sequence ID" value="CLYHEMP006131.1"/>
    <property type="gene ID" value="CLYHEMG006131"/>
</dbReference>
<evidence type="ECO:0000256" key="8">
    <source>
        <dbReference type="ARBA" id="ARBA00022771"/>
    </source>
</evidence>
<evidence type="ECO:0000313" key="23">
    <source>
        <dbReference type="Proteomes" id="UP000594262"/>
    </source>
</evidence>
<dbReference type="GO" id="GO:0102265">
    <property type="term" value="F:tRNA-dihydrouridine47 synthase activity"/>
    <property type="evidence" value="ECO:0007669"/>
    <property type="project" value="UniProtKB-EC"/>
</dbReference>
<dbReference type="InterPro" id="IPR000571">
    <property type="entry name" value="Znf_CCCH"/>
</dbReference>
<dbReference type="PANTHER" id="PTHR45846:SF1">
    <property type="entry name" value="TRNA-DIHYDROURIDINE(47) SYNTHASE [NAD(P)(+)]-LIKE"/>
    <property type="match status" value="1"/>
</dbReference>
<proteinExistence type="inferred from homology"/>
<dbReference type="SMART" id="SM00356">
    <property type="entry name" value="ZnF_C3H1"/>
    <property type="match status" value="2"/>
</dbReference>
<dbReference type="OrthoDB" id="259935at2759"/>
<dbReference type="AlphaFoldDB" id="A0A7M5V4U9"/>
<dbReference type="InterPro" id="IPR018517">
    <property type="entry name" value="tRNA_hU_synthase_CS"/>
</dbReference>
<keyword evidence="10" id="KW-0521">NADP</keyword>
<dbReference type="GO" id="GO:0008270">
    <property type="term" value="F:zinc ion binding"/>
    <property type="evidence" value="ECO:0007669"/>
    <property type="project" value="UniProtKB-KW"/>
</dbReference>
<comment type="function">
    <text evidence="13">Catalyzes the synthesis of dihydrouridine, a modified base, in various RNAs, such as tRNAs, mRNAs and some long non-coding RNAs (lncRNAs). Mainly modifies the uridine in position 47 (U47) in the D-loop of most cytoplasmic tRNAs. Also able to mediate the formation of dihydrouridine in some mRNAs, thereby regulating their translation.</text>
</comment>
<dbReference type="InterPro" id="IPR013785">
    <property type="entry name" value="Aldolase_TIM"/>
</dbReference>
<dbReference type="PROSITE" id="PS50103">
    <property type="entry name" value="ZF_C3H1"/>
    <property type="match status" value="2"/>
</dbReference>
<comment type="cofactor">
    <cofactor evidence="1 19">
        <name>FMN</name>
        <dbReference type="ChEBI" id="CHEBI:58210"/>
    </cofactor>
</comment>
<evidence type="ECO:0000256" key="10">
    <source>
        <dbReference type="ARBA" id="ARBA00022857"/>
    </source>
</evidence>
<dbReference type="FunFam" id="4.10.1000.10:FF:000029">
    <property type="entry name" value="tRNA-dihydrouridine(47) synthase [NAD(P)(+)]"/>
    <property type="match status" value="1"/>
</dbReference>
<feature type="domain" description="C3H1-type" evidence="21">
    <location>
        <begin position="115"/>
        <end position="140"/>
    </location>
</feature>
<keyword evidence="5 19" id="KW-0819">tRNA processing</keyword>
<evidence type="ECO:0000256" key="13">
    <source>
        <dbReference type="ARBA" id="ARBA00045365"/>
    </source>
</evidence>
<keyword evidence="3 19" id="KW-0288">FMN</keyword>
<feature type="compositionally biased region" description="Polar residues" evidence="20">
    <location>
        <begin position="229"/>
        <end position="252"/>
    </location>
</feature>
<dbReference type="SUPFAM" id="SSF51395">
    <property type="entry name" value="FMN-linked oxidoreductases"/>
    <property type="match status" value="1"/>
</dbReference>
<evidence type="ECO:0000256" key="18">
    <source>
        <dbReference type="PROSITE-ProRule" id="PRU00723"/>
    </source>
</evidence>
<dbReference type="PANTHER" id="PTHR45846">
    <property type="entry name" value="TRNA-DIHYDROURIDINE(47) SYNTHASE [NAD(P)(+)]-LIKE"/>
    <property type="match status" value="1"/>
</dbReference>
<evidence type="ECO:0000256" key="16">
    <source>
        <dbReference type="ARBA" id="ARBA00049447"/>
    </source>
</evidence>
<evidence type="ECO:0000256" key="12">
    <source>
        <dbReference type="ARBA" id="ARBA00023027"/>
    </source>
</evidence>
<dbReference type="FunFam" id="3.20.20.70:FF:000067">
    <property type="entry name" value="tRNA-dihydrouridine(47) synthase [NAD(P)(+)]"/>
    <property type="match status" value="1"/>
</dbReference>
<dbReference type="PROSITE" id="PS01136">
    <property type="entry name" value="UPF0034"/>
    <property type="match status" value="1"/>
</dbReference>
<organism evidence="22 23">
    <name type="scientific">Clytia hemisphaerica</name>
    <dbReference type="NCBI Taxonomy" id="252671"/>
    <lineage>
        <taxon>Eukaryota</taxon>
        <taxon>Metazoa</taxon>
        <taxon>Cnidaria</taxon>
        <taxon>Hydrozoa</taxon>
        <taxon>Hydroidolina</taxon>
        <taxon>Leptothecata</taxon>
        <taxon>Obeliida</taxon>
        <taxon>Clytiidae</taxon>
        <taxon>Clytia</taxon>
    </lineage>
</organism>
<keyword evidence="9 18" id="KW-0862">Zinc</keyword>
<evidence type="ECO:0000256" key="4">
    <source>
        <dbReference type="ARBA" id="ARBA00022664"/>
    </source>
</evidence>
<feature type="region of interest" description="Disordered" evidence="20">
    <location>
        <begin position="1"/>
        <end position="71"/>
    </location>
</feature>
<feature type="domain" description="C3H1-type" evidence="21">
    <location>
        <begin position="74"/>
        <end position="102"/>
    </location>
</feature>
<dbReference type="GO" id="GO:0050660">
    <property type="term" value="F:flavin adenine dinucleotide binding"/>
    <property type="evidence" value="ECO:0007669"/>
    <property type="project" value="UniProtKB-UniRule"/>
</dbReference>
<comment type="similarity">
    <text evidence="19">Belongs to the dus family. Dus3 subfamily.</text>
</comment>
<feature type="compositionally biased region" description="Low complexity" evidence="20">
    <location>
        <begin position="217"/>
        <end position="228"/>
    </location>
</feature>
<comment type="catalytic activity">
    <reaction evidence="17">
        <text>5,6-dihydrouridine(47) in tRNA + NADP(+) = uridine(47) in tRNA + NADPH + H(+)</text>
        <dbReference type="Rhea" id="RHEA:53360"/>
        <dbReference type="Rhea" id="RHEA-COMP:13539"/>
        <dbReference type="Rhea" id="RHEA-COMP:13540"/>
        <dbReference type="ChEBI" id="CHEBI:15378"/>
        <dbReference type="ChEBI" id="CHEBI:57783"/>
        <dbReference type="ChEBI" id="CHEBI:58349"/>
        <dbReference type="ChEBI" id="CHEBI:65315"/>
        <dbReference type="ChEBI" id="CHEBI:74443"/>
        <dbReference type="EC" id="1.3.1.89"/>
    </reaction>
    <physiologicalReaction direction="right-to-left" evidence="17">
        <dbReference type="Rhea" id="RHEA:53362"/>
    </physiologicalReaction>
</comment>
<feature type="region of interest" description="Disordered" evidence="20">
    <location>
        <begin position="195"/>
        <end position="253"/>
    </location>
</feature>